<evidence type="ECO:0000259" key="1">
    <source>
        <dbReference type="Pfam" id="PF03413"/>
    </source>
</evidence>
<dbReference type="InterPro" id="IPR025711">
    <property type="entry name" value="PepSY"/>
</dbReference>
<dbReference type="Pfam" id="PF03413">
    <property type="entry name" value="PepSY"/>
    <property type="match status" value="1"/>
</dbReference>
<dbReference type="Proteomes" id="UP000076490">
    <property type="component" value="Unassembled WGS sequence"/>
</dbReference>
<name>A0A165HFM3_9BACL</name>
<feature type="domain" description="PepSY" evidence="1">
    <location>
        <begin position="37"/>
        <end position="100"/>
    </location>
</feature>
<dbReference type="RefSeq" id="WP_063177739.1">
    <property type="nucleotide sequence ID" value="NZ_LQNT01000001.1"/>
</dbReference>
<proteinExistence type="predicted"/>
<reference evidence="2 3" key="1">
    <citation type="submission" date="2016-01" db="EMBL/GenBank/DDBJ databases">
        <title>Whole genome sequencing of Bhargavaea cecembensis T14.</title>
        <authorList>
            <person name="Hong K.W."/>
        </authorList>
    </citation>
    <scope>NUCLEOTIDE SEQUENCE [LARGE SCALE GENOMIC DNA]</scope>
    <source>
        <strain evidence="2 3">T14</strain>
    </source>
</reference>
<protein>
    <submittedName>
        <fullName evidence="2">Peptidase M4</fullName>
    </submittedName>
</protein>
<dbReference type="OrthoDB" id="2989832at2"/>
<comment type="caution">
    <text evidence="2">The sequence shown here is derived from an EMBL/GenBank/DDBJ whole genome shotgun (WGS) entry which is preliminary data.</text>
</comment>
<sequence>MNVRDFAIGAVAGAVAGAAVVEAVNRADRNVSPDKVLEDVKDAFKKEGPIDGAWIVMKTEPFRQKAVEMDVYRGGLSREINGSYEQYEFAADARTGTVVELNKI</sequence>
<dbReference type="EMBL" id="LQNT01000001">
    <property type="protein sequence ID" value="KZE39779.1"/>
    <property type="molecule type" value="Genomic_DNA"/>
</dbReference>
<evidence type="ECO:0000313" key="3">
    <source>
        <dbReference type="Proteomes" id="UP000076490"/>
    </source>
</evidence>
<organism evidence="2 3">
    <name type="scientific">Bhargavaea cecembensis</name>
    <dbReference type="NCBI Taxonomy" id="394098"/>
    <lineage>
        <taxon>Bacteria</taxon>
        <taxon>Bacillati</taxon>
        <taxon>Bacillota</taxon>
        <taxon>Bacilli</taxon>
        <taxon>Bacillales</taxon>
        <taxon>Caryophanaceae</taxon>
        <taxon>Bhargavaea</taxon>
    </lineage>
</organism>
<gene>
    <name evidence="2" type="ORF">AV656_00335</name>
</gene>
<dbReference type="AlphaFoldDB" id="A0A165HFM3"/>
<accession>A0A165HFM3</accession>
<evidence type="ECO:0000313" key="2">
    <source>
        <dbReference type="EMBL" id="KZE39779.1"/>
    </source>
</evidence>